<reference evidence="2 3" key="1">
    <citation type="submission" date="2021-04" db="EMBL/GenBank/DDBJ databases">
        <authorList>
            <person name="Bliznina A."/>
        </authorList>
    </citation>
    <scope>NUCLEOTIDE SEQUENCE [LARGE SCALE GENOMIC DNA]</scope>
</reference>
<dbReference type="Proteomes" id="UP001158576">
    <property type="component" value="Chromosome 1"/>
</dbReference>
<feature type="transmembrane region" description="Helical" evidence="1">
    <location>
        <begin position="28"/>
        <end position="49"/>
    </location>
</feature>
<keyword evidence="1" id="KW-0472">Membrane</keyword>
<dbReference type="EMBL" id="OU015566">
    <property type="protein sequence ID" value="CAG5106588.1"/>
    <property type="molecule type" value="Genomic_DNA"/>
</dbReference>
<evidence type="ECO:0000313" key="3">
    <source>
        <dbReference type="Proteomes" id="UP001158576"/>
    </source>
</evidence>
<keyword evidence="1" id="KW-1133">Transmembrane helix</keyword>
<sequence>MVNFSFLGSRNAQLLKSQRIADQICKEIVGFIGSIFLILMSMSGCYLMLRMVARRASESTTNVNFPVSMMMQTTRQMECIQSPFSSPCASFTYENVLSFLNKTTADNDECRSASIFTWPDCLN</sequence>
<accession>A0ABN7SWV8</accession>
<proteinExistence type="predicted"/>
<keyword evidence="1" id="KW-0812">Transmembrane</keyword>
<name>A0ABN7SWV8_OIKDI</name>
<organism evidence="2 3">
    <name type="scientific">Oikopleura dioica</name>
    <name type="common">Tunicate</name>
    <dbReference type="NCBI Taxonomy" id="34765"/>
    <lineage>
        <taxon>Eukaryota</taxon>
        <taxon>Metazoa</taxon>
        <taxon>Chordata</taxon>
        <taxon>Tunicata</taxon>
        <taxon>Appendicularia</taxon>
        <taxon>Copelata</taxon>
        <taxon>Oikopleuridae</taxon>
        <taxon>Oikopleura</taxon>
    </lineage>
</organism>
<keyword evidence="3" id="KW-1185">Reference proteome</keyword>
<evidence type="ECO:0000256" key="1">
    <source>
        <dbReference type="SAM" id="Phobius"/>
    </source>
</evidence>
<evidence type="ECO:0000313" key="2">
    <source>
        <dbReference type="EMBL" id="CAG5106588.1"/>
    </source>
</evidence>
<protein>
    <submittedName>
        <fullName evidence="2">Oidioi.mRNA.OKI2018_I69.chr1.g2909.t1.cds</fullName>
    </submittedName>
</protein>
<gene>
    <name evidence="2" type="ORF">OKIOD_LOCUS11674</name>
</gene>